<evidence type="ECO:0000256" key="4">
    <source>
        <dbReference type="PIRSR" id="PIRSR613078-2"/>
    </source>
</evidence>
<dbReference type="CDD" id="cd07067">
    <property type="entry name" value="HP_PGM_like"/>
    <property type="match status" value="1"/>
</dbReference>
<feature type="active site" description="Tele-phosphohistidine intermediate" evidence="3">
    <location>
        <position position="9"/>
    </location>
</feature>
<name>A0A0M0LB94_9BACL</name>
<evidence type="ECO:0000313" key="5">
    <source>
        <dbReference type="EMBL" id="KOO48370.1"/>
    </source>
</evidence>
<evidence type="ECO:0000313" key="6">
    <source>
        <dbReference type="Proteomes" id="UP000036867"/>
    </source>
</evidence>
<keyword evidence="1" id="KW-0324">Glycolysis</keyword>
<comment type="caution">
    <text evidence="5">The sequence shown here is derived from an EMBL/GenBank/DDBJ whole genome shotgun (WGS) entry which is preliminary data.</text>
</comment>
<feature type="active site" description="Proton donor/acceptor" evidence="3">
    <location>
        <position position="82"/>
    </location>
</feature>
<dbReference type="InterPro" id="IPR029033">
    <property type="entry name" value="His_PPase_superfam"/>
</dbReference>
<dbReference type="PANTHER" id="PTHR48100">
    <property type="entry name" value="BROAD-SPECIFICITY PHOSPHATASE YOR283W-RELATED"/>
    <property type="match status" value="1"/>
</dbReference>
<evidence type="ECO:0000256" key="3">
    <source>
        <dbReference type="PIRSR" id="PIRSR613078-1"/>
    </source>
</evidence>
<dbReference type="InterPro" id="IPR001345">
    <property type="entry name" value="PG/BPGM_mutase_AS"/>
</dbReference>
<dbReference type="Gene3D" id="3.40.50.1240">
    <property type="entry name" value="Phosphoglycerate mutase-like"/>
    <property type="match status" value="1"/>
</dbReference>
<dbReference type="SUPFAM" id="SSF53254">
    <property type="entry name" value="Phosphoglycerate mutase-like"/>
    <property type="match status" value="1"/>
</dbReference>
<dbReference type="PIRSF" id="PIRSF000709">
    <property type="entry name" value="6PFK_2-Ptase"/>
    <property type="match status" value="1"/>
</dbReference>
<dbReference type="GeneID" id="301138072"/>
<keyword evidence="2" id="KW-0413">Isomerase</keyword>
<dbReference type="PANTHER" id="PTHR48100:SF1">
    <property type="entry name" value="HISTIDINE PHOSPHATASE FAMILY PROTEIN-RELATED"/>
    <property type="match status" value="1"/>
</dbReference>
<dbReference type="Proteomes" id="UP000036867">
    <property type="component" value="Unassembled WGS sequence"/>
</dbReference>
<feature type="binding site" evidence="4">
    <location>
        <position position="58"/>
    </location>
    <ligand>
        <name>substrate</name>
    </ligand>
</feature>
<dbReference type="EMBL" id="LILB01000007">
    <property type="protein sequence ID" value="KOO48370.1"/>
    <property type="molecule type" value="Genomic_DNA"/>
</dbReference>
<protein>
    <recommendedName>
        <fullName evidence="7">Phosphatase</fullName>
    </recommendedName>
</protein>
<dbReference type="RefSeq" id="WP_053418505.1">
    <property type="nucleotide sequence ID" value="NZ_JBCMHV010000016.1"/>
</dbReference>
<dbReference type="InterPro" id="IPR050275">
    <property type="entry name" value="PGM_Phosphatase"/>
</dbReference>
<dbReference type="PATRIC" id="fig|263475.3.peg.2525"/>
<keyword evidence="6" id="KW-1185">Reference proteome</keyword>
<feature type="binding site" evidence="4">
    <location>
        <begin position="8"/>
        <end position="15"/>
    </location>
    <ligand>
        <name>substrate</name>
    </ligand>
</feature>
<proteinExistence type="predicted"/>
<dbReference type="GO" id="GO:0005737">
    <property type="term" value="C:cytoplasm"/>
    <property type="evidence" value="ECO:0007669"/>
    <property type="project" value="TreeGrafter"/>
</dbReference>
<gene>
    <name evidence="5" type="ORF">AMD00_18420</name>
</gene>
<dbReference type="OrthoDB" id="9782128at2"/>
<dbReference type="AlphaFoldDB" id="A0A0M0LB94"/>
<dbReference type="GO" id="GO:0016791">
    <property type="term" value="F:phosphatase activity"/>
    <property type="evidence" value="ECO:0007669"/>
    <property type="project" value="TreeGrafter"/>
</dbReference>
<dbReference type="Pfam" id="PF00300">
    <property type="entry name" value="His_Phos_1"/>
    <property type="match status" value="1"/>
</dbReference>
<dbReference type="STRING" id="263475.AMD00_18420"/>
<dbReference type="PROSITE" id="PS00175">
    <property type="entry name" value="PG_MUTASE"/>
    <property type="match status" value="1"/>
</dbReference>
<dbReference type="SMART" id="SM00855">
    <property type="entry name" value="PGAM"/>
    <property type="match status" value="1"/>
</dbReference>
<sequence length="203" mass="22885">MVTLYITRHGQTEWNVAKRMQGWSDSPLTEKGHQDAGKLAHKLKNIPFSVAYISPSGRTVQTAEILLKGREVTTILDEDLREINAGEWQGMTLSNIESTFPEQYVAYYEQPEQFKPTSGESFHDVEKRVLSVLNRIIEADPEGNVLIVTHSVVKKLLINYFKGNPLNSLWDPPFIHGTSLTVVEIDNDGQATFKIVGDTSHFE</sequence>
<evidence type="ECO:0000256" key="2">
    <source>
        <dbReference type="ARBA" id="ARBA00023235"/>
    </source>
</evidence>
<reference evidence="6" key="1">
    <citation type="submission" date="2015-08" db="EMBL/GenBank/DDBJ databases">
        <title>Fjat-10028 dsm 16317.</title>
        <authorList>
            <person name="Liu B."/>
            <person name="Wang J."/>
            <person name="Zhu Y."/>
            <person name="Liu G."/>
            <person name="Chen Q."/>
            <person name="Chen Z."/>
            <person name="Lan J."/>
            <person name="Che J."/>
            <person name="Ge C."/>
            <person name="Shi H."/>
            <person name="Pan Z."/>
            <person name="Liu X."/>
        </authorList>
    </citation>
    <scope>NUCLEOTIDE SEQUENCE [LARGE SCALE GENOMIC DNA]</scope>
    <source>
        <strain evidence="6">DSM 16317</strain>
    </source>
</reference>
<accession>A0A0M0LB94</accession>
<evidence type="ECO:0000256" key="1">
    <source>
        <dbReference type="ARBA" id="ARBA00023152"/>
    </source>
</evidence>
<organism evidence="5 6">
    <name type="scientific">Viridibacillus arvi</name>
    <dbReference type="NCBI Taxonomy" id="263475"/>
    <lineage>
        <taxon>Bacteria</taxon>
        <taxon>Bacillati</taxon>
        <taxon>Bacillota</taxon>
        <taxon>Bacilli</taxon>
        <taxon>Bacillales</taxon>
        <taxon>Caryophanaceae</taxon>
        <taxon>Viridibacillus</taxon>
    </lineage>
</organism>
<dbReference type="InterPro" id="IPR013078">
    <property type="entry name" value="His_Pase_superF_clade-1"/>
</dbReference>
<evidence type="ECO:0008006" key="7">
    <source>
        <dbReference type="Google" id="ProtNLM"/>
    </source>
</evidence>